<evidence type="ECO:0000313" key="6">
    <source>
        <dbReference type="Proteomes" id="UP000004679"/>
    </source>
</evidence>
<keyword evidence="3" id="KW-0660">Purine salvage</keyword>
<keyword evidence="6" id="KW-1185">Reference proteome</keyword>
<comment type="catalytic activity">
    <reaction evidence="3">
        <text>S-methyl-5'-thioinosine + phosphate = 5-(methylsulfanyl)-alpha-D-ribose 1-phosphate + hypoxanthine</text>
        <dbReference type="Rhea" id="RHEA:30643"/>
        <dbReference type="ChEBI" id="CHEBI:17368"/>
        <dbReference type="ChEBI" id="CHEBI:43474"/>
        <dbReference type="ChEBI" id="CHEBI:48595"/>
        <dbReference type="ChEBI" id="CHEBI:58533"/>
        <dbReference type="EC" id="2.4.2.44"/>
    </reaction>
</comment>
<dbReference type="EMBL" id="GG657892">
    <property type="protein sequence ID" value="EEF80570.1"/>
    <property type="molecule type" value="Genomic_DNA"/>
</dbReference>
<dbReference type="InterPro" id="IPR000845">
    <property type="entry name" value="Nucleoside_phosphorylase_d"/>
</dbReference>
<name>C0N3X3_9GAMM</name>
<reference evidence="5 6" key="1">
    <citation type="journal article" date="2011" name="J. Bacteriol.">
        <title>Draft genome sequence of the chemolithoheterotrophic, halophilic methylotroph Methylophaga thiooxydans DMS010.</title>
        <authorList>
            <person name="Boden R."/>
            <person name="Ferriera S."/>
            <person name="Johnson J."/>
            <person name="Kelly D.P."/>
            <person name="Murrell J.C."/>
            <person name="Schafer H."/>
        </authorList>
    </citation>
    <scope>NUCLEOTIDE SEQUENCE [LARGE SCALE GENOMIC DNA]</scope>
    <source>
        <strain evidence="5 6">DMS010</strain>
    </source>
</reference>
<feature type="domain" description="Nucleoside phosphorylase" evidence="4">
    <location>
        <begin position="2"/>
        <end position="240"/>
    </location>
</feature>
<dbReference type="UniPathway" id="UPA00606"/>
<dbReference type="SUPFAM" id="SSF53167">
    <property type="entry name" value="Purine and uridine phosphorylases"/>
    <property type="match status" value="1"/>
</dbReference>
<comment type="caution">
    <text evidence="3">Lacks conserved residue(s) required for the propagation of feature annotation.</text>
</comment>
<dbReference type="PANTHER" id="PTHR42679">
    <property type="entry name" value="S-METHYL-5'-THIOADENOSINE PHOSPHORYLASE"/>
    <property type="match status" value="1"/>
</dbReference>
<feature type="binding site" evidence="3">
    <location>
        <position position="7"/>
    </location>
    <ligand>
        <name>phosphate</name>
        <dbReference type="ChEBI" id="CHEBI:43474"/>
    </ligand>
</feature>
<dbReference type="CDD" id="cd09010">
    <property type="entry name" value="MTAP_SsMTAPII_like_MTIP"/>
    <property type="match status" value="1"/>
</dbReference>
<accession>C0N3X3</accession>
<dbReference type="Pfam" id="PF01048">
    <property type="entry name" value="PNP_UDP_1"/>
    <property type="match status" value="1"/>
</dbReference>
<dbReference type="InterPro" id="IPR010044">
    <property type="entry name" value="MTAP"/>
</dbReference>
<dbReference type="NCBIfam" id="NF006599">
    <property type="entry name" value="PRK09136.1"/>
    <property type="match status" value="1"/>
</dbReference>
<proteinExistence type="inferred from homology"/>
<dbReference type="HOGENOM" id="CLU_054456_0_2_6"/>
<evidence type="ECO:0000259" key="4">
    <source>
        <dbReference type="Pfam" id="PF01048"/>
    </source>
</evidence>
<protein>
    <recommendedName>
        <fullName evidence="3">Probable S-methyl-5'-thioinosine phosphorylase</fullName>
        <ecNumber evidence="3">2.4.2.44</ecNumber>
    </recommendedName>
    <alternativeName>
        <fullName evidence="3">5'-methylthioinosine phosphorylase</fullName>
        <shortName evidence="3">MTI phosphorylase</shortName>
        <shortName evidence="3">MTIP</shortName>
    </alternativeName>
</protein>
<dbReference type="AlphaFoldDB" id="C0N3X3"/>
<dbReference type="Gene3D" id="3.40.50.1580">
    <property type="entry name" value="Nucleoside phosphorylase domain"/>
    <property type="match status" value="1"/>
</dbReference>
<comment type="subunit">
    <text evidence="3">Homotrimer.</text>
</comment>
<dbReference type="GO" id="GO:0005829">
    <property type="term" value="C:cytosol"/>
    <property type="evidence" value="ECO:0007669"/>
    <property type="project" value="TreeGrafter"/>
</dbReference>
<dbReference type="PANTHER" id="PTHR42679:SF2">
    <property type="entry name" value="S-METHYL-5'-THIOADENOSINE PHOSPHORYLASE"/>
    <property type="match status" value="1"/>
</dbReference>
<feature type="binding site" evidence="3">
    <location>
        <begin position="206"/>
        <end position="208"/>
    </location>
    <ligand>
        <name>substrate</name>
    </ligand>
</feature>
<dbReference type="InterPro" id="IPR035994">
    <property type="entry name" value="Nucleoside_phosphorylase_sf"/>
</dbReference>
<dbReference type="GO" id="GO:0019509">
    <property type="term" value="P:L-methionine salvage from methylthioadenosine"/>
    <property type="evidence" value="ECO:0007669"/>
    <property type="project" value="TreeGrafter"/>
</dbReference>
<evidence type="ECO:0000256" key="2">
    <source>
        <dbReference type="ARBA" id="ARBA00022679"/>
    </source>
</evidence>
<feature type="site" description="Important for substrate specificity" evidence="3">
    <location>
        <position position="218"/>
    </location>
</feature>
<organism evidence="5 6">
    <name type="scientific">Methylophaga thiooxydans DMS010</name>
    <dbReference type="NCBI Taxonomy" id="637616"/>
    <lineage>
        <taxon>Bacteria</taxon>
        <taxon>Pseudomonadati</taxon>
        <taxon>Pseudomonadota</taxon>
        <taxon>Gammaproteobacteria</taxon>
        <taxon>Thiotrichales</taxon>
        <taxon>Piscirickettsiaceae</taxon>
        <taxon>Methylophaga</taxon>
    </lineage>
</organism>
<feature type="binding site" evidence="3">
    <location>
        <begin position="49"/>
        <end position="50"/>
    </location>
    <ligand>
        <name>phosphate</name>
        <dbReference type="ChEBI" id="CHEBI:43474"/>
    </ligand>
</feature>
<feature type="binding site" evidence="3">
    <location>
        <position position="183"/>
    </location>
    <ligand>
        <name>phosphate</name>
        <dbReference type="ChEBI" id="CHEBI:43474"/>
    </ligand>
</feature>
<dbReference type="GO" id="GO:0006166">
    <property type="term" value="P:purine ribonucleoside salvage"/>
    <property type="evidence" value="ECO:0007669"/>
    <property type="project" value="UniProtKB-UniRule"/>
</dbReference>
<comment type="function">
    <text evidence="3">Catalyzes the reversible phosphorylation of S-methyl-5'-thioinosine (MTI) to hypoxanthine and 5-methylthioribose-1-phosphate. Involved in the breakdown of S-methyl-5'-thioadenosine (MTA), a major by-product of polyamine biosynthesis. Catabolism of (MTA) occurs via deamination to MTI and phosphorolysis to hypoxanthine.</text>
</comment>
<evidence type="ECO:0000256" key="1">
    <source>
        <dbReference type="ARBA" id="ARBA00022676"/>
    </source>
</evidence>
<keyword evidence="1 3" id="KW-0328">Glycosyltransferase</keyword>
<keyword evidence="2 3" id="KW-0808">Transferase</keyword>
<sequence>MGIIGGSGLSRYPELVVSDVVVLDTPYGKPSAAITIGKLGQSEVAFLPRHGDNHAIAPHKINYRANIHALSQLGVTDIIAVAAVGGITADFGPGALAVPDQLIDYTYGREQSFYSDDFSVDKHIDFTWPYTESLRQNILQAATTKQLKVIAGATYGAVQGPRLETAAEIRRMAQDGCDMVGMTGMPEAYLARELELNYATLAVVANWAAGIAEGELTMQQISETLVDGIDNIRLLIAGVIALHQS</sequence>
<gene>
    <name evidence="5" type="ORF">MDMS009_895</name>
</gene>
<feature type="site" description="Important for substrate specificity" evidence="3">
    <location>
        <position position="164"/>
    </location>
</feature>
<comment type="pathway">
    <text evidence="3">Purine metabolism; purine nucleoside salvage.</text>
</comment>
<evidence type="ECO:0000256" key="3">
    <source>
        <dbReference type="HAMAP-Rule" id="MF_01963"/>
    </source>
</evidence>
<dbReference type="EC" id="2.4.2.44" evidence="3"/>
<comment type="similarity">
    <text evidence="3">Belongs to the PNP/MTAP phosphorylase family. MTAP subfamily.</text>
</comment>
<dbReference type="HAMAP" id="MF_01963">
    <property type="entry name" value="MTAP"/>
    <property type="match status" value="1"/>
</dbReference>
<evidence type="ECO:0000313" key="5">
    <source>
        <dbReference type="EMBL" id="EEF80570.1"/>
    </source>
</evidence>
<comment type="miscellaneous">
    <text evidence="3">Although this enzyme belongs to the family of MTA phosphorylases based on sequence homology, it has been shown that conserved amino acid substitutions in the substrate binding pocket convert the substrate specificity of this enzyme from 6-aminopurines to 6-oxopurines.</text>
</comment>
<dbReference type="Proteomes" id="UP000004679">
    <property type="component" value="Unassembled WGS sequence"/>
</dbReference>
<dbReference type="GO" id="GO:0017061">
    <property type="term" value="F:S-methyl-5-thioadenosine phosphorylase activity"/>
    <property type="evidence" value="ECO:0007669"/>
    <property type="project" value="InterPro"/>
</dbReference>
<feature type="binding site" evidence="3">
    <location>
        <position position="182"/>
    </location>
    <ligand>
        <name>substrate</name>
    </ligand>
</feature>